<evidence type="ECO:0000256" key="1">
    <source>
        <dbReference type="ARBA" id="ARBA00023002"/>
    </source>
</evidence>
<keyword evidence="1" id="KW-0560">Oxidoreductase</keyword>
<dbReference type="SUPFAM" id="SSF51735">
    <property type="entry name" value="NAD(P)-binding Rossmann-fold domains"/>
    <property type="match status" value="1"/>
</dbReference>
<protein>
    <recommendedName>
        <fullName evidence="2">6-phosphogluconate dehydrogenase NADP-binding domain-containing protein</fullName>
    </recommendedName>
</protein>
<organism evidence="3">
    <name type="scientific">marine metagenome</name>
    <dbReference type="NCBI Taxonomy" id="408172"/>
    <lineage>
        <taxon>unclassified sequences</taxon>
        <taxon>metagenomes</taxon>
        <taxon>ecological metagenomes</taxon>
    </lineage>
</organism>
<dbReference type="PANTHER" id="PTHR43580">
    <property type="entry name" value="OXIDOREDUCTASE GLYR1-RELATED"/>
    <property type="match status" value="1"/>
</dbReference>
<proteinExistence type="predicted"/>
<dbReference type="Gene3D" id="1.10.1040.10">
    <property type="entry name" value="N-(1-d-carboxylethyl)-l-norvaline Dehydrogenase, domain 2"/>
    <property type="match status" value="1"/>
</dbReference>
<dbReference type="InterPro" id="IPR051265">
    <property type="entry name" value="HIBADH-related_NP60_sf"/>
</dbReference>
<accession>A0A382B818</accession>
<name>A0A382B818_9ZZZZ</name>
<dbReference type="PANTHER" id="PTHR43580:SF2">
    <property type="entry name" value="CYTOKINE-LIKE NUCLEAR FACTOR N-PAC"/>
    <property type="match status" value="1"/>
</dbReference>
<feature type="domain" description="6-phosphogluconate dehydrogenase NADP-binding" evidence="2">
    <location>
        <begin position="9"/>
        <end position="161"/>
    </location>
</feature>
<dbReference type="InterPro" id="IPR015815">
    <property type="entry name" value="HIBADH-related"/>
</dbReference>
<dbReference type="Gene3D" id="3.40.50.720">
    <property type="entry name" value="NAD(P)-binding Rossmann-like Domain"/>
    <property type="match status" value="1"/>
</dbReference>
<sequence>MKKSNCQSISVIGLGSMGSALAETLLKSDFNVSVWNRTLLKSKKLENQGANICSSPNDAFKNSQFIIASLSNYEAWNNIINSNQIDMDLSGKTIIQLTTGSIEEVSALSDWVKKHNGNLLEGIISCFPSQIGTEESLILLAGNNKSIHNCKDIISALSPKYKNLGDNLIAPTVLSRAFLSGVLGGLIGMMNGVVLCQNAAISLDDFKDIYMDRNSIIEQESERIIDAIAAEDTKSTEASISAWGHGQEALLSISKTLDSNLDFQLTLNSLFKQAIKVGLEDHDLSAMYKIFENN</sequence>
<evidence type="ECO:0000313" key="3">
    <source>
        <dbReference type="EMBL" id="SVB09412.1"/>
    </source>
</evidence>
<dbReference type="EMBL" id="UINC01028434">
    <property type="protein sequence ID" value="SVB09412.1"/>
    <property type="molecule type" value="Genomic_DNA"/>
</dbReference>
<dbReference type="InterPro" id="IPR036291">
    <property type="entry name" value="NAD(P)-bd_dom_sf"/>
</dbReference>
<dbReference type="InterPro" id="IPR006115">
    <property type="entry name" value="6PGDH_NADP-bd"/>
</dbReference>
<dbReference type="Pfam" id="PF03446">
    <property type="entry name" value="NAD_binding_2"/>
    <property type="match status" value="1"/>
</dbReference>
<dbReference type="AlphaFoldDB" id="A0A382B818"/>
<dbReference type="PIRSF" id="PIRSF000103">
    <property type="entry name" value="HIBADH"/>
    <property type="match status" value="1"/>
</dbReference>
<dbReference type="GO" id="GO:0050661">
    <property type="term" value="F:NADP binding"/>
    <property type="evidence" value="ECO:0007669"/>
    <property type="project" value="InterPro"/>
</dbReference>
<dbReference type="GO" id="GO:0016491">
    <property type="term" value="F:oxidoreductase activity"/>
    <property type="evidence" value="ECO:0007669"/>
    <property type="project" value="UniProtKB-KW"/>
</dbReference>
<reference evidence="3" key="1">
    <citation type="submission" date="2018-05" db="EMBL/GenBank/DDBJ databases">
        <authorList>
            <person name="Lanie J.A."/>
            <person name="Ng W.-L."/>
            <person name="Kazmierczak K.M."/>
            <person name="Andrzejewski T.M."/>
            <person name="Davidsen T.M."/>
            <person name="Wayne K.J."/>
            <person name="Tettelin H."/>
            <person name="Glass J.I."/>
            <person name="Rusch D."/>
            <person name="Podicherti R."/>
            <person name="Tsui H.-C.T."/>
            <person name="Winkler M.E."/>
        </authorList>
    </citation>
    <scope>NUCLEOTIDE SEQUENCE</scope>
</reference>
<gene>
    <name evidence="3" type="ORF">METZ01_LOCUS162266</name>
</gene>
<dbReference type="InterPro" id="IPR013328">
    <property type="entry name" value="6PGD_dom2"/>
</dbReference>
<evidence type="ECO:0000259" key="2">
    <source>
        <dbReference type="Pfam" id="PF03446"/>
    </source>
</evidence>